<evidence type="ECO:0000313" key="13">
    <source>
        <dbReference type="Proteomes" id="UP001196870"/>
    </source>
</evidence>
<evidence type="ECO:0000256" key="4">
    <source>
        <dbReference type="ARBA" id="ARBA00022475"/>
    </source>
</evidence>
<evidence type="ECO:0000256" key="9">
    <source>
        <dbReference type="RuleBase" id="RU365093"/>
    </source>
</evidence>
<dbReference type="InterPro" id="IPR058982">
    <property type="entry name" value="Beta-barrel_AprE"/>
</dbReference>
<keyword evidence="8" id="KW-0472">Membrane</keyword>
<dbReference type="InterPro" id="IPR010129">
    <property type="entry name" value="T1SS_HlyD"/>
</dbReference>
<evidence type="ECO:0000256" key="8">
    <source>
        <dbReference type="ARBA" id="ARBA00023136"/>
    </source>
</evidence>
<feature type="domain" description="AprE-like long alpha-helical hairpin" evidence="10">
    <location>
        <begin position="76"/>
        <end position="263"/>
    </location>
</feature>
<evidence type="ECO:0000256" key="1">
    <source>
        <dbReference type="ARBA" id="ARBA00004377"/>
    </source>
</evidence>
<dbReference type="Pfam" id="PF25994">
    <property type="entry name" value="HH_AprE"/>
    <property type="match status" value="1"/>
</dbReference>
<gene>
    <name evidence="12" type="ORF">GXW71_34615</name>
</gene>
<reference evidence="13" key="1">
    <citation type="journal article" date="2021" name="Syst. Appl. Microbiol.">
        <title>Roseomonas hellenica sp. nov., isolated from roots of wild-growing Alkanna tinctoria.</title>
        <authorList>
            <person name="Rat A."/>
            <person name="Naranjo H.D."/>
            <person name="Lebbe L."/>
            <person name="Cnockaert M."/>
            <person name="Krigas N."/>
            <person name="Grigoriadou K."/>
            <person name="Maloupa E."/>
            <person name="Willems A."/>
        </authorList>
    </citation>
    <scope>NUCLEOTIDE SEQUENCE [LARGE SCALE GENOMIC DNA]</scope>
    <source>
        <strain evidence="13">LMG 31523</strain>
    </source>
</reference>
<keyword evidence="4 9" id="KW-1003">Cell membrane</keyword>
<keyword evidence="6" id="KW-0812">Transmembrane</keyword>
<evidence type="ECO:0000256" key="7">
    <source>
        <dbReference type="ARBA" id="ARBA00022989"/>
    </source>
</evidence>
<dbReference type="Gene3D" id="1.10.287.470">
    <property type="entry name" value="Helix hairpin bin"/>
    <property type="match status" value="1"/>
</dbReference>
<dbReference type="RefSeq" id="WP_211858614.1">
    <property type="nucleotide sequence ID" value="NZ_JAAGBB010000145.1"/>
</dbReference>
<protein>
    <recommendedName>
        <fullName evidence="9">Membrane fusion protein (MFP) family protein</fullName>
    </recommendedName>
</protein>
<feature type="domain" description="AprE-like beta-barrel" evidence="11">
    <location>
        <begin position="305"/>
        <end position="394"/>
    </location>
</feature>
<proteinExistence type="inferred from homology"/>
<keyword evidence="5 9" id="KW-0997">Cell inner membrane</keyword>
<evidence type="ECO:0000259" key="10">
    <source>
        <dbReference type="Pfam" id="PF25994"/>
    </source>
</evidence>
<comment type="subcellular location">
    <subcellularLocation>
        <location evidence="1 9">Cell inner membrane</location>
        <topology evidence="1 9">Single-pass membrane protein</topology>
    </subcellularLocation>
</comment>
<keyword evidence="13" id="KW-1185">Reference proteome</keyword>
<dbReference type="Proteomes" id="UP001196870">
    <property type="component" value="Unassembled WGS sequence"/>
</dbReference>
<keyword evidence="7" id="KW-1133">Transmembrane helix</keyword>
<evidence type="ECO:0000256" key="5">
    <source>
        <dbReference type="ARBA" id="ARBA00022519"/>
    </source>
</evidence>
<dbReference type="InterPro" id="IPR058781">
    <property type="entry name" value="HH_AprE-like"/>
</dbReference>
<dbReference type="Gene3D" id="2.40.30.170">
    <property type="match status" value="1"/>
</dbReference>
<name>A0ABS5FAD4_9PROT</name>
<sequence length="417" mass="46458">FGLLAITVFVGSFVAWSVLAPLSEAAIAPGLIKVEGQRRTIQHLEGGIVREILARDGDVVRRGQPLMRLDDVQSGSTLESLRSQRWAFLAQAARLDAELRRADTIAYPEVLRRAEDARAAEAMASQQTLFEARRAALLAQTQVQQARIEQQQAVISSAEGQIRATSIQLELIRQEEQITRGLVQQGLQRLPQLLALQRSAAALEGTGIDLRGQIERARAGITEARNTIRQIEDTRVQDAGTELRDLSPRLSDIEERVRAAEDVSTRREILAPEDGTILGSRFFTVGAVVRPGDPVMELVPTQDRLVAEVNIQPNDIDVVHVGLQAEVRLPAFKQRLVPFLHGHVIFVANDVTFDERTRAPYYRAQISIDREQLARLDNVSLVPGMPVEAMVQIGARSFLRYMIQPVLDSFHRAFREQ</sequence>
<organism evidence="12 13">
    <name type="scientific">Plastoroseomonas hellenica</name>
    <dbReference type="NCBI Taxonomy" id="2687306"/>
    <lineage>
        <taxon>Bacteria</taxon>
        <taxon>Pseudomonadati</taxon>
        <taxon>Pseudomonadota</taxon>
        <taxon>Alphaproteobacteria</taxon>
        <taxon>Acetobacterales</taxon>
        <taxon>Acetobacteraceae</taxon>
        <taxon>Plastoroseomonas</taxon>
    </lineage>
</organism>
<feature type="non-terminal residue" evidence="12">
    <location>
        <position position="417"/>
    </location>
</feature>
<dbReference type="PANTHER" id="PTHR30386:SF17">
    <property type="entry name" value="ALKALINE PROTEASE SECRETION PROTEIN APRE"/>
    <property type="match status" value="1"/>
</dbReference>
<dbReference type="EMBL" id="JAAGBB010000145">
    <property type="protein sequence ID" value="MBR0669524.1"/>
    <property type="molecule type" value="Genomic_DNA"/>
</dbReference>
<dbReference type="NCBIfam" id="TIGR01843">
    <property type="entry name" value="type_I_hlyD"/>
    <property type="match status" value="1"/>
</dbReference>
<dbReference type="InterPro" id="IPR050739">
    <property type="entry name" value="MFP"/>
</dbReference>
<comment type="caution">
    <text evidence="12">The sequence shown here is derived from an EMBL/GenBank/DDBJ whole genome shotgun (WGS) entry which is preliminary data.</text>
</comment>
<dbReference type="Gene3D" id="2.40.50.100">
    <property type="match status" value="2"/>
</dbReference>
<evidence type="ECO:0000313" key="12">
    <source>
        <dbReference type="EMBL" id="MBR0669524.1"/>
    </source>
</evidence>
<feature type="non-terminal residue" evidence="12">
    <location>
        <position position="1"/>
    </location>
</feature>
<evidence type="ECO:0000259" key="11">
    <source>
        <dbReference type="Pfam" id="PF26002"/>
    </source>
</evidence>
<dbReference type="PRINTS" id="PR01490">
    <property type="entry name" value="RTXTOXIND"/>
</dbReference>
<evidence type="ECO:0000256" key="2">
    <source>
        <dbReference type="ARBA" id="ARBA00009477"/>
    </source>
</evidence>
<evidence type="ECO:0000256" key="6">
    <source>
        <dbReference type="ARBA" id="ARBA00022692"/>
    </source>
</evidence>
<evidence type="ECO:0000256" key="3">
    <source>
        <dbReference type="ARBA" id="ARBA00022448"/>
    </source>
</evidence>
<keyword evidence="3 9" id="KW-0813">Transport</keyword>
<dbReference type="PANTHER" id="PTHR30386">
    <property type="entry name" value="MEMBRANE FUSION SUBUNIT OF EMRAB-TOLC MULTIDRUG EFFLUX PUMP"/>
    <property type="match status" value="1"/>
</dbReference>
<accession>A0ABS5FAD4</accession>
<comment type="similarity">
    <text evidence="2 9">Belongs to the membrane fusion protein (MFP) (TC 8.A.1) family.</text>
</comment>
<dbReference type="InterPro" id="IPR006144">
    <property type="entry name" value="Secretion_HlyD_CS"/>
</dbReference>
<dbReference type="PROSITE" id="PS00543">
    <property type="entry name" value="HLYD_FAMILY"/>
    <property type="match status" value="1"/>
</dbReference>
<dbReference type="Pfam" id="PF26002">
    <property type="entry name" value="Beta-barrel_AprE"/>
    <property type="match status" value="1"/>
</dbReference>